<dbReference type="AlphaFoldDB" id="A0A1W1YAD2"/>
<dbReference type="Proteomes" id="UP000243884">
    <property type="component" value="Unassembled WGS sequence"/>
</dbReference>
<dbReference type="CDD" id="cd05466">
    <property type="entry name" value="PBP2_LTTR_substrate"/>
    <property type="match status" value="1"/>
</dbReference>
<dbReference type="Pfam" id="PF03466">
    <property type="entry name" value="LysR_substrate"/>
    <property type="match status" value="1"/>
</dbReference>
<accession>A0A1W1YAD2</accession>
<dbReference type="InterPro" id="IPR036388">
    <property type="entry name" value="WH-like_DNA-bd_sf"/>
</dbReference>
<evidence type="ECO:0000313" key="7">
    <source>
        <dbReference type="Proteomes" id="UP000243884"/>
    </source>
</evidence>
<evidence type="ECO:0000256" key="2">
    <source>
        <dbReference type="ARBA" id="ARBA00023015"/>
    </source>
</evidence>
<keyword evidence="3 6" id="KW-0238">DNA-binding</keyword>
<dbReference type="FunFam" id="1.10.10.10:FF:000001">
    <property type="entry name" value="LysR family transcriptional regulator"/>
    <property type="match status" value="1"/>
</dbReference>
<dbReference type="Pfam" id="PF00126">
    <property type="entry name" value="HTH_1"/>
    <property type="match status" value="1"/>
</dbReference>
<gene>
    <name evidence="6" type="ORF">SAMN04487984_0509</name>
</gene>
<dbReference type="PROSITE" id="PS50931">
    <property type="entry name" value="HTH_LYSR"/>
    <property type="match status" value="1"/>
</dbReference>
<dbReference type="PANTHER" id="PTHR30346:SF0">
    <property type="entry name" value="HCA OPERON TRANSCRIPTIONAL ACTIVATOR HCAR"/>
    <property type="match status" value="1"/>
</dbReference>
<dbReference type="InterPro" id="IPR036390">
    <property type="entry name" value="WH_DNA-bd_sf"/>
</dbReference>
<name>A0A1W1YAD2_9LACT</name>
<dbReference type="Gene3D" id="3.40.190.10">
    <property type="entry name" value="Periplasmic binding protein-like II"/>
    <property type="match status" value="2"/>
</dbReference>
<reference evidence="7" key="1">
    <citation type="submission" date="2017-04" db="EMBL/GenBank/DDBJ databases">
        <authorList>
            <person name="Varghese N."/>
            <person name="Submissions S."/>
        </authorList>
    </citation>
    <scope>NUCLEOTIDE SEQUENCE [LARGE SCALE GENOMIC DNA]</scope>
    <source>
        <strain evidence="7">DSM 21500</strain>
    </source>
</reference>
<sequence length="305" mass="35234">MRIEDLEYFVTVAKEESLTHAAEKLYISQPSISNAMKKLEETLGVILFTRTSTGISLTSDGEEFLQYANQVLEQIDLMKRRYTTKEQPKQIFSVASQHYPFVVDAFVNLLLSLDTDKYQATLKEMRTYEVIDDVANLKSEIGILYKSRYNRRVIENHIADNNLTFHSLVFNKPHVFLYRNHPLINKKTITLTDLKPYPRLNFEQGTHNSFYYWEEVLGDYDTDKSIIVSDRGTIFNLIIGLNGYTISSGIINNELNGQDIVARPIDSDEYIEIGYITNNLHILNPIAELFITELKKIIIPGYQEE</sequence>
<feature type="domain" description="HTH lysR-type" evidence="5">
    <location>
        <begin position="1"/>
        <end position="58"/>
    </location>
</feature>
<dbReference type="PRINTS" id="PR00039">
    <property type="entry name" value="HTHLYSR"/>
</dbReference>
<dbReference type="GO" id="GO:0032993">
    <property type="term" value="C:protein-DNA complex"/>
    <property type="evidence" value="ECO:0007669"/>
    <property type="project" value="TreeGrafter"/>
</dbReference>
<dbReference type="RefSeq" id="WP_084098202.1">
    <property type="nucleotide sequence ID" value="NZ_FWXK01000002.1"/>
</dbReference>
<keyword evidence="4" id="KW-0804">Transcription</keyword>
<dbReference type="STRING" id="371602.SAMN04487984_0509"/>
<keyword evidence="7" id="KW-1185">Reference proteome</keyword>
<keyword evidence="2" id="KW-0805">Transcription regulation</keyword>
<dbReference type="InterPro" id="IPR000847">
    <property type="entry name" value="LysR_HTH_N"/>
</dbReference>
<evidence type="ECO:0000313" key="6">
    <source>
        <dbReference type="EMBL" id="SMC33106.1"/>
    </source>
</evidence>
<dbReference type="SUPFAM" id="SSF46785">
    <property type="entry name" value="Winged helix' DNA-binding domain"/>
    <property type="match status" value="1"/>
</dbReference>
<comment type="similarity">
    <text evidence="1">Belongs to the LysR transcriptional regulatory family.</text>
</comment>
<dbReference type="InterPro" id="IPR005119">
    <property type="entry name" value="LysR_subst-bd"/>
</dbReference>
<dbReference type="PANTHER" id="PTHR30346">
    <property type="entry name" value="TRANSCRIPTIONAL DUAL REGULATOR HCAR-RELATED"/>
    <property type="match status" value="1"/>
</dbReference>
<protein>
    <submittedName>
        <fullName evidence="6">DNA-binding transcriptional regulator, LysR family</fullName>
    </submittedName>
</protein>
<dbReference type="GO" id="GO:0003700">
    <property type="term" value="F:DNA-binding transcription factor activity"/>
    <property type="evidence" value="ECO:0007669"/>
    <property type="project" value="InterPro"/>
</dbReference>
<dbReference type="EMBL" id="FWXK01000002">
    <property type="protein sequence ID" value="SMC33106.1"/>
    <property type="molecule type" value="Genomic_DNA"/>
</dbReference>
<evidence type="ECO:0000256" key="4">
    <source>
        <dbReference type="ARBA" id="ARBA00023163"/>
    </source>
</evidence>
<dbReference type="GO" id="GO:0003677">
    <property type="term" value="F:DNA binding"/>
    <property type="evidence" value="ECO:0007669"/>
    <property type="project" value="UniProtKB-KW"/>
</dbReference>
<evidence type="ECO:0000256" key="3">
    <source>
        <dbReference type="ARBA" id="ARBA00023125"/>
    </source>
</evidence>
<organism evidence="6 7">
    <name type="scientific">Aerococcus suis</name>
    <dbReference type="NCBI Taxonomy" id="371602"/>
    <lineage>
        <taxon>Bacteria</taxon>
        <taxon>Bacillati</taxon>
        <taxon>Bacillota</taxon>
        <taxon>Bacilli</taxon>
        <taxon>Lactobacillales</taxon>
        <taxon>Aerococcaceae</taxon>
        <taxon>Aerococcus</taxon>
    </lineage>
</organism>
<proteinExistence type="inferred from homology"/>
<dbReference type="SUPFAM" id="SSF53850">
    <property type="entry name" value="Periplasmic binding protein-like II"/>
    <property type="match status" value="1"/>
</dbReference>
<dbReference type="OrthoDB" id="9803735at2"/>
<evidence type="ECO:0000259" key="5">
    <source>
        <dbReference type="PROSITE" id="PS50931"/>
    </source>
</evidence>
<dbReference type="Gene3D" id="1.10.10.10">
    <property type="entry name" value="Winged helix-like DNA-binding domain superfamily/Winged helix DNA-binding domain"/>
    <property type="match status" value="1"/>
</dbReference>
<evidence type="ECO:0000256" key="1">
    <source>
        <dbReference type="ARBA" id="ARBA00009437"/>
    </source>
</evidence>